<feature type="binding site" evidence="10">
    <location>
        <position position="104"/>
    </location>
    <ligand>
        <name>Zn(2+)</name>
        <dbReference type="ChEBI" id="CHEBI:29105"/>
    </ligand>
</feature>
<dbReference type="InterPro" id="IPR023214">
    <property type="entry name" value="HAD_sf"/>
</dbReference>
<dbReference type="HAMAP" id="MF_01022">
    <property type="entry name" value="Bifunc_HisB"/>
    <property type="match status" value="1"/>
</dbReference>
<comment type="subcellular location">
    <subcellularLocation>
        <location evidence="10">Cytoplasm</location>
    </subcellularLocation>
</comment>
<evidence type="ECO:0000313" key="11">
    <source>
        <dbReference type="EMBL" id="SQD77323.1"/>
    </source>
</evidence>
<dbReference type="UniPathway" id="UPA00031">
    <property type="reaction ID" value="UER00011"/>
</dbReference>
<evidence type="ECO:0000256" key="9">
    <source>
        <dbReference type="ARBA" id="ARBA00023268"/>
    </source>
</evidence>
<comment type="catalytic activity">
    <reaction evidence="10">
        <text>L-histidinol phosphate + H2O = L-histidinol + phosphate</text>
        <dbReference type="Rhea" id="RHEA:14465"/>
        <dbReference type="ChEBI" id="CHEBI:15377"/>
        <dbReference type="ChEBI" id="CHEBI:43474"/>
        <dbReference type="ChEBI" id="CHEBI:57699"/>
        <dbReference type="ChEBI" id="CHEBI:57980"/>
        <dbReference type="EC" id="3.1.3.15"/>
    </reaction>
</comment>
<comment type="similarity">
    <text evidence="10">In the N-terminal section; belongs to the histidinol-phosphatase family.</text>
</comment>
<dbReference type="GO" id="GO:0005737">
    <property type="term" value="C:cytoplasm"/>
    <property type="evidence" value="ECO:0007669"/>
    <property type="project" value="UniProtKB-SubCell"/>
</dbReference>
<keyword evidence="2 10" id="KW-0963">Cytoplasm</keyword>
<dbReference type="InterPro" id="IPR006543">
    <property type="entry name" value="Histidinol-phos"/>
</dbReference>
<keyword evidence="12" id="KW-1185">Reference proteome</keyword>
<dbReference type="GO" id="GO:0046872">
    <property type="term" value="F:metal ion binding"/>
    <property type="evidence" value="ECO:0007669"/>
    <property type="project" value="UniProtKB-KW"/>
</dbReference>
<dbReference type="EMBL" id="LS483250">
    <property type="protein sequence ID" value="SQD77323.1"/>
    <property type="molecule type" value="Genomic_DNA"/>
</dbReference>
<keyword evidence="9 10" id="KW-0511">Multifunctional enzyme</keyword>
<dbReference type="InterPro" id="IPR005954">
    <property type="entry name" value="HisB_N"/>
</dbReference>
<evidence type="ECO:0000256" key="1">
    <source>
        <dbReference type="ARBA" id="ARBA00005047"/>
    </source>
</evidence>
<dbReference type="InterPro" id="IPR020565">
    <property type="entry name" value="ImidazoleglycerP_deHydtase_CS"/>
</dbReference>
<comment type="pathway">
    <text evidence="10">Amino-acid biosynthesis; L-histidine biosynthesis; L-histidine from 5-phospho-alpha-D-ribose 1-diphosphate: step 8/9.</text>
</comment>
<comment type="cofactor">
    <cofactor evidence="10">
        <name>Mg(2+)</name>
        <dbReference type="ChEBI" id="CHEBI:18420"/>
    </cofactor>
</comment>
<protein>
    <recommendedName>
        <fullName evidence="10">Histidine biosynthesis bifunctional protein HisB</fullName>
    </recommendedName>
    <domain>
        <recommendedName>
            <fullName evidence="10">Histidinol-phosphatase</fullName>
            <ecNumber evidence="10">3.1.3.15</ecNumber>
        </recommendedName>
    </domain>
    <domain>
        <recommendedName>
            <fullName evidence="10">Imidazoleglycerol-phosphate dehydratase</fullName>
            <shortName evidence="10">IGPD</shortName>
            <ecNumber evidence="10">4.2.1.19</ecNumber>
        </recommendedName>
    </domain>
</protein>
<dbReference type="InterPro" id="IPR000807">
    <property type="entry name" value="ImidazoleglycerolP_deHydtase"/>
</dbReference>
<sequence>MSKEKFLFIDRDGTLIVEPISDKQVDSLEKLKFEPFVIPALLKLQHAGYTLVIVSNQDGLGTDSYPQSDFDIPQNAMIALFASQGVKFESVLLCPHFTEDNCNCRKPHLGMVKEYLQSGRIDFANSYVIGDRITDIQLAENMGIEGIFYHSDNLNWPMIEQQILNKGNRVASVTRTTKETNIQVDVDLDSQGDNIIDTGMGFFDHMLDQIATHGGFQLKLSVTGDLHIDDHHTVEDTALALGNAIKQALGDKRGIGRFGFVLPMDECEASCSLDLSGRAYLKFNANFPRDHIGEFATEMVPHFFHSLSDGMAATLHLKVEGKNTHHLVESLFKVFGRTLRQCIKVEGDVLPSSKGVL</sequence>
<dbReference type="EC" id="4.2.1.19" evidence="10"/>
<dbReference type="InterPro" id="IPR006549">
    <property type="entry name" value="HAD-SF_hydro_IIIA"/>
</dbReference>
<dbReference type="FunFam" id="3.30.230.40:FF:000001">
    <property type="entry name" value="Imidazoleglycerol-phosphate dehydratase HisB"/>
    <property type="match status" value="1"/>
</dbReference>
<comment type="cofactor">
    <cofactor evidence="10">
        <name>Zn(2+)</name>
        <dbReference type="ChEBI" id="CHEBI:29105"/>
    </cofactor>
</comment>
<keyword evidence="5 10" id="KW-0378">Hydrolase</keyword>
<dbReference type="CDD" id="cd07914">
    <property type="entry name" value="IGPD"/>
    <property type="match status" value="1"/>
</dbReference>
<dbReference type="InterPro" id="IPR020568">
    <property type="entry name" value="Ribosomal_Su5_D2-typ_SF"/>
</dbReference>
<dbReference type="PANTHER" id="PTHR23133:SF2">
    <property type="entry name" value="IMIDAZOLEGLYCEROL-PHOSPHATE DEHYDRATASE"/>
    <property type="match status" value="1"/>
</dbReference>
<evidence type="ECO:0000256" key="6">
    <source>
        <dbReference type="ARBA" id="ARBA00022842"/>
    </source>
</evidence>
<accession>A0A330LKT6</accession>
<dbReference type="NCBIfam" id="TIGR01656">
    <property type="entry name" value="Histidinol-ppas"/>
    <property type="match status" value="1"/>
</dbReference>
<evidence type="ECO:0000256" key="7">
    <source>
        <dbReference type="ARBA" id="ARBA00023102"/>
    </source>
</evidence>
<feature type="region of interest" description="Imidazoleglycerol-phosphate dehydratase" evidence="10">
    <location>
        <begin position="169"/>
        <end position="357"/>
    </location>
</feature>
<keyword evidence="8 10" id="KW-0456">Lyase</keyword>
<comment type="catalytic activity">
    <reaction evidence="10">
        <text>D-erythro-1-(imidazol-4-yl)glycerol 3-phosphate = 3-(imidazol-4-yl)-2-oxopropyl phosphate + H2O</text>
        <dbReference type="Rhea" id="RHEA:11040"/>
        <dbReference type="ChEBI" id="CHEBI:15377"/>
        <dbReference type="ChEBI" id="CHEBI:57766"/>
        <dbReference type="ChEBI" id="CHEBI:58278"/>
        <dbReference type="EC" id="4.2.1.19"/>
    </reaction>
</comment>
<keyword evidence="4 10" id="KW-0479">Metal-binding</keyword>
<dbReference type="EC" id="3.1.3.15" evidence="10"/>
<comment type="similarity">
    <text evidence="10">In the C-terminal section; belongs to the imidazoleglycerol-phosphate dehydratase family.</text>
</comment>
<comment type="pathway">
    <text evidence="1 10">Amino-acid biosynthesis; L-histidine biosynthesis; L-histidine from 5-phospho-alpha-D-ribose 1-diphosphate: step 6/9.</text>
</comment>
<dbReference type="NCBIfam" id="NF003937">
    <property type="entry name" value="PRK05446.1"/>
    <property type="match status" value="1"/>
</dbReference>
<dbReference type="NCBIfam" id="TIGR01662">
    <property type="entry name" value="HAD-SF-IIIA"/>
    <property type="match status" value="1"/>
</dbReference>
<name>A0A330LKT6_9GAMM</name>
<keyword evidence="7 10" id="KW-0368">Histidine biosynthesis</keyword>
<dbReference type="PROSITE" id="PS00954">
    <property type="entry name" value="IGP_DEHYDRATASE_1"/>
    <property type="match status" value="1"/>
</dbReference>
<evidence type="ECO:0000256" key="2">
    <source>
        <dbReference type="ARBA" id="ARBA00022490"/>
    </source>
</evidence>
<dbReference type="FunFam" id="3.30.230.40:FF:000003">
    <property type="entry name" value="Imidazoleglycerol-phosphate dehydratase HisB"/>
    <property type="match status" value="1"/>
</dbReference>
<reference evidence="12" key="1">
    <citation type="submission" date="2018-05" db="EMBL/GenBank/DDBJ databases">
        <authorList>
            <person name="Cea G.-C."/>
            <person name="William W."/>
        </authorList>
    </citation>
    <scope>NUCLEOTIDE SEQUENCE [LARGE SCALE GENOMIC DNA]</scope>
    <source>
        <strain evidence="12">DB21MT 5</strain>
    </source>
</reference>
<dbReference type="Pfam" id="PF13242">
    <property type="entry name" value="Hydrolase_like"/>
    <property type="match status" value="1"/>
</dbReference>
<dbReference type="InterPro" id="IPR038494">
    <property type="entry name" value="IGPD_sf"/>
</dbReference>
<dbReference type="NCBIfam" id="NF002114">
    <property type="entry name" value="PRK00951.2-4"/>
    <property type="match status" value="1"/>
</dbReference>
<evidence type="ECO:0000313" key="12">
    <source>
        <dbReference type="Proteomes" id="UP000250163"/>
    </source>
</evidence>
<dbReference type="Gene3D" id="3.40.50.1000">
    <property type="entry name" value="HAD superfamily/HAD-like"/>
    <property type="match status" value="1"/>
</dbReference>
<dbReference type="Pfam" id="PF00475">
    <property type="entry name" value="IGPD"/>
    <property type="match status" value="1"/>
</dbReference>
<dbReference type="InterPro" id="IPR036412">
    <property type="entry name" value="HAD-like_sf"/>
</dbReference>
<keyword evidence="10" id="KW-0862">Zinc</keyword>
<dbReference type="GO" id="GO:0004401">
    <property type="term" value="F:histidinol-phosphatase activity"/>
    <property type="evidence" value="ECO:0007669"/>
    <property type="project" value="UniProtKB-UniRule"/>
</dbReference>
<feature type="binding site" evidence="10">
    <location>
        <position position="12"/>
    </location>
    <ligand>
        <name>Mg(2+)</name>
        <dbReference type="ChEBI" id="CHEBI:18420"/>
    </ligand>
</feature>
<evidence type="ECO:0000256" key="3">
    <source>
        <dbReference type="ARBA" id="ARBA00022605"/>
    </source>
</evidence>
<dbReference type="PROSITE" id="PS00955">
    <property type="entry name" value="IGP_DEHYDRATASE_2"/>
    <property type="match status" value="1"/>
</dbReference>
<dbReference type="GO" id="GO:0000105">
    <property type="term" value="P:L-histidine biosynthetic process"/>
    <property type="evidence" value="ECO:0007669"/>
    <property type="project" value="UniProtKB-UniRule"/>
</dbReference>
<evidence type="ECO:0000256" key="5">
    <source>
        <dbReference type="ARBA" id="ARBA00022801"/>
    </source>
</evidence>
<keyword evidence="3 10" id="KW-0028">Amino-acid biosynthesis</keyword>
<feature type="binding site" evidence="10">
    <location>
        <position position="102"/>
    </location>
    <ligand>
        <name>Zn(2+)</name>
        <dbReference type="ChEBI" id="CHEBI:29105"/>
    </ligand>
</feature>
<dbReference type="InterPro" id="IPR020566">
    <property type="entry name" value="His_synth_bifunc_HisB"/>
</dbReference>
<dbReference type="HAMAP" id="MF_00076">
    <property type="entry name" value="HisB"/>
    <property type="match status" value="1"/>
</dbReference>
<feature type="region of interest" description="Histidinol-phosphatase" evidence="10">
    <location>
        <begin position="1"/>
        <end position="168"/>
    </location>
</feature>
<dbReference type="SUPFAM" id="SSF56784">
    <property type="entry name" value="HAD-like"/>
    <property type="match status" value="1"/>
</dbReference>
<dbReference type="CDD" id="cd07503">
    <property type="entry name" value="HAD_HisB-N"/>
    <property type="match status" value="1"/>
</dbReference>
<dbReference type="GO" id="GO:0004424">
    <property type="term" value="F:imidazoleglycerol-phosphate dehydratase activity"/>
    <property type="evidence" value="ECO:0007669"/>
    <property type="project" value="UniProtKB-UniRule"/>
</dbReference>
<dbReference type="NCBIfam" id="TIGR01261">
    <property type="entry name" value="hisB_Nterm"/>
    <property type="match status" value="1"/>
</dbReference>
<feature type="binding site" evidence="10">
    <location>
        <position position="96"/>
    </location>
    <ligand>
        <name>Zn(2+)</name>
        <dbReference type="ChEBI" id="CHEBI:29105"/>
    </ligand>
</feature>
<dbReference type="Proteomes" id="UP000250163">
    <property type="component" value="Chromosome MORIYA"/>
</dbReference>
<dbReference type="KEGG" id="mya:MORIYA_0845"/>
<dbReference type="OrthoDB" id="9790411at2"/>
<feature type="binding site" evidence="10">
    <location>
        <position position="94"/>
    </location>
    <ligand>
        <name>Zn(2+)</name>
        <dbReference type="ChEBI" id="CHEBI:29105"/>
    </ligand>
</feature>
<dbReference type="Gene3D" id="3.30.230.40">
    <property type="entry name" value="Imidazole glycerol phosphate dehydratase, domain 1"/>
    <property type="match status" value="2"/>
</dbReference>
<dbReference type="NCBIfam" id="NF002111">
    <property type="entry name" value="PRK00951.2-1"/>
    <property type="match status" value="1"/>
</dbReference>
<evidence type="ECO:0000256" key="8">
    <source>
        <dbReference type="ARBA" id="ARBA00023239"/>
    </source>
</evidence>
<feature type="binding site" evidence="10">
    <location>
        <position position="10"/>
    </location>
    <ligand>
        <name>Mg(2+)</name>
        <dbReference type="ChEBI" id="CHEBI:18420"/>
    </ligand>
</feature>
<dbReference type="FunFam" id="3.40.50.1000:FF:000061">
    <property type="entry name" value="Histidine biosynthesis bifunctional protein HisB"/>
    <property type="match status" value="1"/>
</dbReference>
<dbReference type="SUPFAM" id="SSF54211">
    <property type="entry name" value="Ribosomal protein S5 domain 2-like"/>
    <property type="match status" value="2"/>
</dbReference>
<organism evidence="11 12">
    <name type="scientific">Moritella yayanosii</name>
    <dbReference type="NCBI Taxonomy" id="69539"/>
    <lineage>
        <taxon>Bacteria</taxon>
        <taxon>Pseudomonadati</taxon>
        <taxon>Pseudomonadota</taxon>
        <taxon>Gammaproteobacteria</taxon>
        <taxon>Alteromonadales</taxon>
        <taxon>Moritellaceae</taxon>
        <taxon>Moritella</taxon>
    </lineage>
</organism>
<dbReference type="PANTHER" id="PTHR23133">
    <property type="entry name" value="IMIDAZOLEGLYCEROL-PHOSPHATE DEHYDRATASE HIS7"/>
    <property type="match status" value="1"/>
</dbReference>
<feature type="binding site" evidence="10">
    <location>
        <position position="131"/>
    </location>
    <ligand>
        <name>Mg(2+)</name>
        <dbReference type="ChEBI" id="CHEBI:18420"/>
    </ligand>
</feature>
<gene>
    <name evidence="10 11" type="primary">hisB</name>
    <name evidence="11" type="ORF">MORIYA_0845</name>
</gene>
<feature type="active site" description="Proton donor" evidence="10">
    <location>
        <position position="12"/>
    </location>
</feature>
<keyword evidence="6 10" id="KW-0460">Magnesium</keyword>
<evidence type="ECO:0000256" key="4">
    <source>
        <dbReference type="ARBA" id="ARBA00022723"/>
    </source>
</evidence>
<feature type="active site" description="Nucleophile" evidence="10">
    <location>
        <position position="10"/>
    </location>
</feature>
<evidence type="ECO:0000256" key="10">
    <source>
        <dbReference type="HAMAP-Rule" id="MF_01022"/>
    </source>
</evidence>
<proteinExistence type="inferred from homology"/>
<dbReference type="RefSeq" id="WP_112712892.1">
    <property type="nucleotide sequence ID" value="NZ_LS483250.1"/>
</dbReference>
<dbReference type="AlphaFoldDB" id="A0A330LKT6"/>